<gene>
    <name evidence="2" type="ORF">RHS04_04769</name>
</gene>
<protein>
    <submittedName>
        <fullName evidence="2">Uncharacterized protein</fullName>
    </submittedName>
</protein>
<sequence>MTDYLSEFKDSSPAEYWATGGKFGVEVNDPEGPRKSYIADRDIITIGNPTPGQPLPPMQASATGGRPDNVLGGRLYYDKSLPDPLPEGKDTQATREAVDGRYYIVFKFGKLGEKEATDVYAYFKFDVAHLLPACRVGQETQTGEVWGTPAAVKQRGWSRVVEPRVWLVGGRPEPSLMNLQNGEWDKNDTQRRGAVLGVYEAGRWGSLCFASPAGFVTKLPNELSDVSTSLHSDWSDTSHKRPESKGLGIQHTDHDYHVFLASWKSMATFGFEHCSNAKFWWEASEFSVEVDEPVAGMNLSSTANERVARIDLPSSDPIIQASAAGARPDNVIHGILRYSGSSQYPVPVGPTKATMHEATDNTGQRQLYITFQSMSLDSQSRPTVSAMVGPVTMISYNLN</sequence>
<accession>A0A8H7LNX7</accession>
<dbReference type="EMBL" id="JACYCC010000037">
    <property type="protein sequence ID" value="KAF8680426.1"/>
    <property type="molecule type" value="Genomic_DNA"/>
</dbReference>
<evidence type="ECO:0000313" key="2">
    <source>
        <dbReference type="EMBL" id="KAF8680426.1"/>
    </source>
</evidence>
<dbReference type="Proteomes" id="UP000650582">
    <property type="component" value="Unassembled WGS sequence"/>
</dbReference>
<organism evidence="2 3">
    <name type="scientific">Rhizoctonia solani</name>
    <dbReference type="NCBI Taxonomy" id="456999"/>
    <lineage>
        <taxon>Eukaryota</taxon>
        <taxon>Fungi</taxon>
        <taxon>Dikarya</taxon>
        <taxon>Basidiomycota</taxon>
        <taxon>Agaricomycotina</taxon>
        <taxon>Agaricomycetes</taxon>
        <taxon>Cantharellales</taxon>
        <taxon>Ceratobasidiaceae</taxon>
        <taxon>Rhizoctonia</taxon>
    </lineage>
</organism>
<name>A0A8H7LNX7_9AGAM</name>
<feature type="region of interest" description="Disordered" evidence="1">
    <location>
        <begin position="45"/>
        <end position="65"/>
    </location>
</feature>
<comment type="caution">
    <text evidence="2">The sequence shown here is derived from an EMBL/GenBank/DDBJ whole genome shotgun (WGS) entry which is preliminary data.</text>
</comment>
<dbReference type="AlphaFoldDB" id="A0A8H7LNX7"/>
<reference evidence="2" key="1">
    <citation type="submission" date="2020-09" db="EMBL/GenBank/DDBJ databases">
        <title>Comparative genome analyses of four rice-infecting Rhizoctonia solani isolates reveal extensive enrichment of homogalacturonan modification genes.</title>
        <authorList>
            <person name="Lee D.-Y."/>
            <person name="Jeon J."/>
            <person name="Kim K.-T."/>
            <person name="Cheong K."/>
            <person name="Song H."/>
            <person name="Choi G."/>
            <person name="Ko J."/>
            <person name="Opiyo S.O."/>
            <person name="Zuo S."/>
            <person name="Madhav S."/>
            <person name="Lee Y.-H."/>
            <person name="Wang G.-L."/>
        </authorList>
    </citation>
    <scope>NUCLEOTIDE SEQUENCE</scope>
    <source>
        <strain evidence="2">AG1-IA YN-7</strain>
    </source>
</reference>
<evidence type="ECO:0000256" key="1">
    <source>
        <dbReference type="SAM" id="MobiDB-lite"/>
    </source>
</evidence>
<evidence type="ECO:0000313" key="3">
    <source>
        <dbReference type="Proteomes" id="UP000650582"/>
    </source>
</evidence>
<proteinExistence type="predicted"/>